<dbReference type="InterPro" id="IPR037221">
    <property type="entry name" value="H-type_lectin_dom_sf"/>
</dbReference>
<gene>
    <name evidence="2" type="ORF">SAMN04488001_0306</name>
</gene>
<dbReference type="EMBL" id="FNOI01000001">
    <property type="protein sequence ID" value="SDW11110.1"/>
    <property type="molecule type" value="Genomic_DNA"/>
</dbReference>
<dbReference type="GO" id="GO:0098636">
    <property type="term" value="C:protein complex involved in cell adhesion"/>
    <property type="evidence" value="ECO:0007669"/>
    <property type="project" value="TreeGrafter"/>
</dbReference>
<proteinExistence type="predicted"/>
<dbReference type="InterPro" id="IPR052487">
    <property type="entry name" value="Galactose-binding_lectin"/>
</dbReference>
<dbReference type="GO" id="GO:0045335">
    <property type="term" value="C:phagocytic vesicle"/>
    <property type="evidence" value="ECO:0007669"/>
    <property type="project" value="TreeGrafter"/>
</dbReference>
<evidence type="ECO:0000313" key="3">
    <source>
        <dbReference type="Proteomes" id="UP000199441"/>
    </source>
</evidence>
<dbReference type="GO" id="GO:0046871">
    <property type="term" value="F:N-acetylgalactosamine binding"/>
    <property type="evidence" value="ECO:0007669"/>
    <property type="project" value="TreeGrafter"/>
</dbReference>
<keyword evidence="2" id="KW-0430">Lectin</keyword>
<sequence>MQRLTSNNIGITQGSRVLFSDYIDDGPMWTGTGPREHRFEVEFEQAYAAIPNVMVSIAMWDSDTETNQRMDIAAENISEHSFDLVFRTWGDSRVARVRANWMVIGPLPNEDDWVLY</sequence>
<organism evidence="2 3">
    <name type="scientific">Litoreibacter albidus</name>
    <dbReference type="NCBI Taxonomy" id="670155"/>
    <lineage>
        <taxon>Bacteria</taxon>
        <taxon>Pseudomonadati</taxon>
        <taxon>Pseudomonadota</taxon>
        <taxon>Alphaproteobacteria</taxon>
        <taxon>Rhodobacterales</taxon>
        <taxon>Roseobacteraceae</taxon>
        <taxon>Litoreibacter</taxon>
    </lineage>
</organism>
<dbReference type="Gene3D" id="2.60.40.2080">
    <property type="match status" value="1"/>
</dbReference>
<name>A0A1H2QW54_9RHOB</name>
<dbReference type="GO" id="GO:0009986">
    <property type="term" value="C:cell surface"/>
    <property type="evidence" value="ECO:0007669"/>
    <property type="project" value="TreeGrafter"/>
</dbReference>
<keyword evidence="3" id="KW-1185">Reference proteome</keyword>
<dbReference type="RefSeq" id="WP_170833350.1">
    <property type="nucleotide sequence ID" value="NZ_FNOI01000001.1"/>
</dbReference>
<reference evidence="3" key="1">
    <citation type="submission" date="2016-10" db="EMBL/GenBank/DDBJ databases">
        <authorList>
            <person name="Varghese N."/>
            <person name="Submissions S."/>
        </authorList>
    </citation>
    <scope>NUCLEOTIDE SEQUENCE [LARGE SCALE GENOMIC DNA]</scope>
    <source>
        <strain evidence="3">DSM 26922</strain>
    </source>
</reference>
<dbReference type="GO" id="GO:0098609">
    <property type="term" value="P:cell-cell adhesion"/>
    <property type="evidence" value="ECO:0007669"/>
    <property type="project" value="TreeGrafter"/>
</dbReference>
<dbReference type="PANTHER" id="PTHR46938">
    <property type="entry name" value="DISCOIDIN-1 SUBUNIT A-RELATED-RELATED"/>
    <property type="match status" value="1"/>
</dbReference>
<protein>
    <submittedName>
        <fullName evidence="2">H-type lectin domain-containing protein</fullName>
    </submittedName>
</protein>
<accession>A0A1H2QW54</accession>
<dbReference type="STRING" id="670155.SAMN04488001_0306"/>
<dbReference type="Pfam" id="PF09458">
    <property type="entry name" value="H_lectin"/>
    <property type="match status" value="1"/>
</dbReference>
<dbReference type="GO" id="GO:0070492">
    <property type="term" value="F:oligosaccharide binding"/>
    <property type="evidence" value="ECO:0007669"/>
    <property type="project" value="TreeGrafter"/>
</dbReference>
<feature type="domain" description="H-type lectin" evidence="1">
    <location>
        <begin position="40"/>
        <end position="102"/>
    </location>
</feature>
<dbReference type="AlphaFoldDB" id="A0A1H2QW54"/>
<dbReference type="SUPFAM" id="SSF141086">
    <property type="entry name" value="Agglutinin HPA-like"/>
    <property type="match status" value="1"/>
</dbReference>
<dbReference type="GO" id="GO:0030247">
    <property type="term" value="F:polysaccharide binding"/>
    <property type="evidence" value="ECO:0007669"/>
    <property type="project" value="TreeGrafter"/>
</dbReference>
<dbReference type="InterPro" id="IPR019019">
    <property type="entry name" value="H-type_lectin_domain"/>
</dbReference>
<evidence type="ECO:0000259" key="1">
    <source>
        <dbReference type="Pfam" id="PF09458"/>
    </source>
</evidence>
<evidence type="ECO:0000313" key="2">
    <source>
        <dbReference type="EMBL" id="SDW11110.1"/>
    </source>
</evidence>
<dbReference type="Proteomes" id="UP000199441">
    <property type="component" value="Unassembled WGS sequence"/>
</dbReference>